<sequence length="61" mass="7088">MVRREEAMKETKQKEKLMMLPFLAALLIVTSRVQKNQGKMTTWRSIASDAPQHIIVAYLTR</sequence>
<dbReference type="AlphaFoldDB" id="A0AAV5ISP3"/>
<keyword evidence="2" id="KW-1185">Reference proteome</keyword>
<protein>
    <submittedName>
        <fullName evidence="1">Uncharacterized protein</fullName>
    </submittedName>
</protein>
<evidence type="ECO:0000313" key="1">
    <source>
        <dbReference type="EMBL" id="GKV03475.1"/>
    </source>
</evidence>
<accession>A0AAV5ISP3</accession>
<organism evidence="1 2">
    <name type="scientific">Rubroshorea leprosula</name>
    <dbReference type="NCBI Taxonomy" id="152421"/>
    <lineage>
        <taxon>Eukaryota</taxon>
        <taxon>Viridiplantae</taxon>
        <taxon>Streptophyta</taxon>
        <taxon>Embryophyta</taxon>
        <taxon>Tracheophyta</taxon>
        <taxon>Spermatophyta</taxon>
        <taxon>Magnoliopsida</taxon>
        <taxon>eudicotyledons</taxon>
        <taxon>Gunneridae</taxon>
        <taxon>Pentapetalae</taxon>
        <taxon>rosids</taxon>
        <taxon>malvids</taxon>
        <taxon>Malvales</taxon>
        <taxon>Dipterocarpaceae</taxon>
        <taxon>Rubroshorea</taxon>
    </lineage>
</organism>
<reference evidence="1 2" key="1">
    <citation type="journal article" date="2021" name="Commun. Biol.">
        <title>The genome of Shorea leprosula (Dipterocarpaceae) highlights the ecological relevance of drought in aseasonal tropical rainforests.</title>
        <authorList>
            <person name="Ng K.K.S."/>
            <person name="Kobayashi M.J."/>
            <person name="Fawcett J.A."/>
            <person name="Hatakeyama M."/>
            <person name="Paape T."/>
            <person name="Ng C.H."/>
            <person name="Ang C.C."/>
            <person name="Tnah L.H."/>
            <person name="Lee C.T."/>
            <person name="Nishiyama T."/>
            <person name="Sese J."/>
            <person name="O'Brien M.J."/>
            <person name="Copetti D."/>
            <person name="Mohd Noor M.I."/>
            <person name="Ong R.C."/>
            <person name="Putra M."/>
            <person name="Sireger I.Z."/>
            <person name="Indrioko S."/>
            <person name="Kosugi Y."/>
            <person name="Izuno A."/>
            <person name="Isagi Y."/>
            <person name="Lee S.L."/>
            <person name="Shimizu K.K."/>
        </authorList>
    </citation>
    <scope>NUCLEOTIDE SEQUENCE [LARGE SCALE GENOMIC DNA]</scope>
    <source>
        <strain evidence="1">214</strain>
    </source>
</reference>
<comment type="caution">
    <text evidence="1">The sequence shown here is derived from an EMBL/GenBank/DDBJ whole genome shotgun (WGS) entry which is preliminary data.</text>
</comment>
<name>A0AAV5ISP3_9ROSI</name>
<dbReference type="Proteomes" id="UP001054252">
    <property type="component" value="Unassembled WGS sequence"/>
</dbReference>
<proteinExistence type="predicted"/>
<evidence type="ECO:0000313" key="2">
    <source>
        <dbReference type="Proteomes" id="UP001054252"/>
    </source>
</evidence>
<gene>
    <name evidence="1" type="ORF">SLEP1_g15766</name>
</gene>
<dbReference type="EMBL" id="BPVZ01000020">
    <property type="protein sequence ID" value="GKV03475.1"/>
    <property type="molecule type" value="Genomic_DNA"/>
</dbReference>